<protein>
    <submittedName>
        <fullName evidence="1">Uncharacterized protein</fullName>
    </submittedName>
</protein>
<reference evidence="2" key="1">
    <citation type="journal article" date="2010" name="Genome Res.">
        <title>Population genomic sequencing of Coccidioides fungi reveals recent hybridization and transposon control.</title>
        <authorList>
            <person name="Neafsey D.E."/>
            <person name="Barker B.M."/>
            <person name="Sharpton T.J."/>
            <person name="Stajich J.E."/>
            <person name="Park D.J."/>
            <person name="Whiston E."/>
            <person name="Hung C.-Y."/>
            <person name="McMahan C."/>
            <person name="White J."/>
            <person name="Sykes S."/>
            <person name="Heiman D."/>
            <person name="Young S."/>
            <person name="Zeng Q."/>
            <person name="Abouelleil A."/>
            <person name="Aftuck L."/>
            <person name="Bessette D."/>
            <person name="Brown A."/>
            <person name="FitzGerald M."/>
            <person name="Lui A."/>
            <person name="Macdonald J.P."/>
            <person name="Priest M."/>
            <person name="Orbach M.J."/>
            <person name="Galgiani J.N."/>
            <person name="Kirkland T.N."/>
            <person name="Cole G.T."/>
            <person name="Birren B.W."/>
            <person name="Henn M.R."/>
            <person name="Taylor J.W."/>
            <person name="Rounsley S.D."/>
        </authorList>
    </citation>
    <scope>NUCLEOTIDE SEQUENCE [LARGE SCALE GENOMIC DNA]</scope>
    <source>
        <strain evidence="2">RMSCC 2394</strain>
    </source>
</reference>
<proteinExistence type="predicted"/>
<name>A0A0J6YKM5_COCIT</name>
<dbReference type="EMBL" id="DS028097">
    <property type="protein sequence ID" value="KMP08230.1"/>
    <property type="molecule type" value="Genomic_DNA"/>
</dbReference>
<evidence type="ECO:0000313" key="1">
    <source>
        <dbReference type="EMBL" id="KMP08230.1"/>
    </source>
</evidence>
<dbReference type="AlphaFoldDB" id="A0A0J6YKM5"/>
<gene>
    <name evidence="1" type="ORF">CIRG_07911</name>
</gene>
<organism evidence="1 2">
    <name type="scientific">Coccidioides immitis RMSCC 2394</name>
    <dbReference type="NCBI Taxonomy" id="404692"/>
    <lineage>
        <taxon>Eukaryota</taxon>
        <taxon>Fungi</taxon>
        <taxon>Dikarya</taxon>
        <taxon>Ascomycota</taxon>
        <taxon>Pezizomycotina</taxon>
        <taxon>Eurotiomycetes</taxon>
        <taxon>Eurotiomycetidae</taxon>
        <taxon>Onygenales</taxon>
        <taxon>Onygenaceae</taxon>
        <taxon>Coccidioides</taxon>
    </lineage>
</organism>
<dbReference type="Proteomes" id="UP000054565">
    <property type="component" value="Unassembled WGS sequence"/>
</dbReference>
<accession>A0A0J6YKM5</accession>
<sequence>MQELVAAFQTSRIYDLHFLQLIFNRILDIVMQNKNLQCLMSSCAAGKLPQDCSGRISSFKGFQMRWISIELLPTRKPTKAWLQRRVAYQPLTAVSLSDRRQVLFLRPMQRQIHGDFIKQLMMMMMMMNILTPGDT</sequence>
<evidence type="ECO:0000313" key="2">
    <source>
        <dbReference type="Proteomes" id="UP000054565"/>
    </source>
</evidence>